<dbReference type="AlphaFoldDB" id="A0A915E5M6"/>
<organism evidence="1 2">
    <name type="scientific">Ditylenchus dipsaci</name>
    <dbReference type="NCBI Taxonomy" id="166011"/>
    <lineage>
        <taxon>Eukaryota</taxon>
        <taxon>Metazoa</taxon>
        <taxon>Ecdysozoa</taxon>
        <taxon>Nematoda</taxon>
        <taxon>Chromadorea</taxon>
        <taxon>Rhabditida</taxon>
        <taxon>Tylenchina</taxon>
        <taxon>Tylenchomorpha</taxon>
        <taxon>Sphaerularioidea</taxon>
        <taxon>Anguinidae</taxon>
        <taxon>Anguininae</taxon>
        <taxon>Ditylenchus</taxon>
    </lineage>
</organism>
<evidence type="ECO:0000313" key="1">
    <source>
        <dbReference type="Proteomes" id="UP000887574"/>
    </source>
</evidence>
<dbReference type="Proteomes" id="UP000887574">
    <property type="component" value="Unplaced"/>
</dbReference>
<reference evidence="2" key="1">
    <citation type="submission" date="2022-11" db="UniProtKB">
        <authorList>
            <consortium name="WormBaseParasite"/>
        </authorList>
    </citation>
    <scope>IDENTIFICATION</scope>
</reference>
<proteinExistence type="predicted"/>
<sequence>MLAVKTDLLRSISSADKEGICPTPLQEEERQFFLWRDSRRFCWLTITADKAEINGNSEFDESAPATAQG</sequence>
<name>A0A915E5M6_9BILA</name>
<accession>A0A915E5M6</accession>
<dbReference type="WBParaSite" id="jg26448">
    <property type="protein sequence ID" value="jg26448"/>
    <property type="gene ID" value="jg26448"/>
</dbReference>
<keyword evidence="1" id="KW-1185">Reference proteome</keyword>
<protein>
    <submittedName>
        <fullName evidence="2">Uncharacterized protein</fullName>
    </submittedName>
</protein>
<evidence type="ECO:0000313" key="2">
    <source>
        <dbReference type="WBParaSite" id="jg26448"/>
    </source>
</evidence>